<protein>
    <submittedName>
        <fullName evidence="1">Uncharacterized protein</fullName>
    </submittedName>
</protein>
<evidence type="ECO:0000313" key="1">
    <source>
        <dbReference type="EMBL" id="KKK46806.1"/>
    </source>
</evidence>
<reference evidence="1" key="1">
    <citation type="journal article" date="2015" name="Nature">
        <title>Complex archaea that bridge the gap between prokaryotes and eukaryotes.</title>
        <authorList>
            <person name="Spang A."/>
            <person name="Saw J.H."/>
            <person name="Jorgensen S.L."/>
            <person name="Zaremba-Niedzwiedzka K."/>
            <person name="Martijn J."/>
            <person name="Lind A.E."/>
            <person name="van Eijk R."/>
            <person name="Schleper C."/>
            <person name="Guy L."/>
            <person name="Ettema T.J."/>
        </authorList>
    </citation>
    <scope>NUCLEOTIDE SEQUENCE</scope>
</reference>
<gene>
    <name evidence="1" type="ORF">LCGC14_3161570</name>
</gene>
<name>A0A0F8YFG4_9ZZZZ</name>
<dbReference type="EMBL" id="LAZR01069897">
    <property type="protein sequence ID" value="KKK46806.1"/>
    <property type="molecule type" value="Genomic_DNA"/>
</dbReference>
<dbReference type="AlphaFoldDB" id="A0A0F8YFG4"/>
<sequence>MKILKAKESGHKETIIDVENKKVICHHVTAHPSLEKGCRYQMTTTIDFSDCPEKLLLKAAAENCIIAWRRPFKDVKKPSDKDWDNALVRAADVISMPASKIDKAAKIV</sequence>
<organism evidence="1">
    <name type="scientific">marine sediment metagenome</name>
    <dbReference type="NCBI Taxonomy" id="412755"/>
    <lineage>
        <taxon>unclassified sequences</taxon>
        <taxon>metagenomes</taxon>
        <taxon>ecological metagenomes</taxon>
    </lineage>
</organism>
<proteinExistence type="predicted"/>
<feature type="non-terminal residue" evidence="1">
    <location>
        <position position="108"/>
    </location>
</feature>
<accession>A0A0F8YFG4</accession>
<comment type="caution">
    <text evidence="1">The sequence shown here is derived from an EMBL/GenBank/DDBJ whole genome shotgun (WGS) entry which is preliminary data.</text>
</comment>